<dbReference type="EMBL" id="CAUYUJ010016893">
    <property type="protein sequence ID" value="CAK0869847.1"/>
    <property type="molecule type" value="Genomic_DNA"/>
</dbReference>
<comment type="caution">
    <text evidence="1">The sequence shown here is derived from an EMBL/GenBank/DDBJ whole genome shotgun (WGS) entry which is preliminary data.</text>
</comment>
<accession>A0ABN9VA41</accession>
<protein>
    <submittedName>
        <fullName evidence="1">Uncharacterized protein</fullName>
    </submittedName>
</protein>
<reference evidence="1" key="1">
    <citation type="submission" date="2023-10" db="EMBL/GenBank/DDBJ databases">
        <authorList>
            <person name="Chen Y."/>
            <person name="Shah S."/>
            <person name="Dougan E. K."/>
            <person name="Thang M."/>
            <person name="Chan C."/>
        </authorList>
    </citation>
    <scope>NUCLEOTIDE SEQUENCE [LARGE SCALE GENOMIC DNA]</scope>
</reference>
<evidence type="ECO:0000313" key="2">
    <source>
        <dbReference type="Proteomes" id="UP001189429"/>
    </source>
</evidence>
<evidence type="ECO:0000313" key="1">
    <source>
        <dbReference type="EMBL" id="CAK0869847.1"/>
    </source>
</evidence>
<name>A0ABN9VA41_9DINO</name>
<proteinExistence type="predicted"/>
<dbReference type="Proteomes" id="UP001189429">
    <property type="component" value="Unassembled WGS sequence"/>
</dbReference>
<organism evidence="1 2">
    <name type="scientific">Prorocentrum cordatum</name>
    <dbReference type="NCBI Taxonomy" id="2364126"/>
    <lineage>
        <taxon>Eukaryota</taxon>
        <taxon>Sar</taxon>
        <taxon>Alveolata</taxon>
        <taxon>Dinophyceae</taxon>
        <taxon>Prorocentrales</taxon>
        <taxon>Prorocentraceae</taxon>
        <taxon>Prorocentrum</taxon>
    </lineage>
</organism>
<keyword evidence="2" id="KW-1185">Reference proteome</keyword>
<gene>
    <name evidence="1" type="ORF">PCOR1329_LOCUS56092</name>
</gene>
<sequence length="270" mass="28433">MWHERSLFVPRPEAALYRAVRLPTRILRHGVHLAREPPVQPSVAVPRPRGMLSVAISAEVPGPLPQCSSSVGAGFRTMGVLAGVAIQLTLSFTVAADEFTGYVVDNYCWDQPGHQGIDGSQLGTAPGTHALHCLWQVPACKALGYVLLEALSTPTSDGYTYAAKHQLDDIGDALVTEMGQAEQSRAGDRSFDEQVTITGTLVNNEIVVERVCITPSVSNTAGDTFCFTESTLSPTSTPPDGGDISLTSASLRAASASVLALGSLSQLAST</sequence>